<dbReference type="CDD" id="cd03506">
    <property type="entry name" value="Delta6-FADS-like"/>
    <property type="match status" value="1"/>
</dbReference>
<evidence type="ECO:0000313" key="14">
    <source>
        <dbReference type="EMBL" id="CAB9512542.1"/>
    </source>
</evidence>
<evidence type="ECO:0000256" key="5">
    <source>
        <dbReference type="ARBA" id="ARBA00022692"/>
    </source>
</evidence>
<comment type="pathway">
    <text evidence="2">Lipid metabolism.</text>
</comment>
<keyword evidence="8" id="KW-0560">Oxidoreductase</keyword>
<feature type="transmembrane region" description="Helical" evidence="12">
    <location>
        <begin position="276"/>
        <end position="293"/>
    </location>
</feature>
<comment type="caution">
    <text evidence="14">The sequence shown here is derived from an EMBL/GenBank/DDBJ whole genome shotgun (WGS) entry which is preliminary data.</text>
</comment>
<evidence type="ECO:0000256" key="1">
    <source>
        <dbReference type="ARBA" id="ARBA00004141"/>
    </source>
</evidence>
<dbReference type="GO" id="GO:0016020">
    <property type="term" value="C:membrane"/>
    <property type="evidence" value="ECO:0007669"/>
    <property type="project" value="UniProtKB-SubCell"/>
</dbReference>
<evidence type="ECO:0000313" key="15">
    <source>
        <dbReference type="Proteomes" id="UP001153069"/>
    </source>
</evidence>
<evidence type="ECO:0000256" key="6">
    <source>
        <dbReference type="ARBA" id="ARBA00022723"/>
    </source>
</evidence>
<accession>A0A9N8E121</accession>
<gene>
    <name evidence="14" type="ORF">SEMRO_541_G163230.1</name>
</gene>
<dbReference type="Proteomes" id="UP001153069">
    <property type="component" value="Unassembled WGS sequence"/>
</dbReference>
<dbReference type="GO" id="GO:0016717">
    <property type="term" value="F:oxidoreductase activity, acting on paired donors, with oxidation of a pair of donors resulting in the reduction of molecular oxygen to two molecules of water"/>
    <property type="evidence" value="ECO:0007669"/>
    <property type="project" value="TreeGrafter"/>
</dbReference>
<dbReference type="InterPro" id="IPR005804">
    <property type="entry name" value="FA_desaturase_dom"/>
</dbReference>
<dbReference type="PROSITE" id="PS00191">
    <property type="entry name" value="CYTOCHROME_B5_1"/>
    <property type="match status" value="1"/>
</dbReference>
<dbReference type="InterPro" id="IPR018506">
    <property type="entry name" value="Cyt_B5_heme-BS"/>
</dbReference>
<dbReference type="Gene3D" id="3.10.120.10">
    <property type="entry name" value="Cytochrome b5-like heme/steroid binding domain"/>
    <property type="match status" value="1"/>
</dbReference>
<reference evidence="14" key="1">
    <citation type="submission" date="2020-06" db="EMBL/GenBank/DDBJ databases">
        <authorList>
            <consortium name="Plant Systems Biology data submission"/>
        </authorList>
    </citation>
    <scope>NUCLEOTIDE SEQUENCE</scope>
    <source>
        <strain evidence="14">D6</strain>
    </source>
</reference>
<dbReference type="Pfam" id="PF00173">
    <property type="entry name" value="Cyt-b5"/>
    <property type="match status" value="1"/>
</dbReference>
<evidence type="ECO:0000256" key="9">
    <source>
        <dbReference type="ARBA" id="ARBA00023004"/>
    </source>
</evidence>
<evidence type="ECO:0000256" key="3">
    <source>
        <dbReference type="ARBA" id="ARBA00009295"/>
    </source>
</evidence>
<feature type="transmembrane region" description="Helical" evidence="12">
    <location>
        <begin position="354"/>
        <end position="374"/>
    </location>
</feature>
<feature type="transmembrane region" description="Helical" evidence="12">
    <location>
        <begin position="212"/>
        <end position="231"/>
    </location>
</feature>
<evidence type="ECO:0000259" key="13">
    <source>
        <dbReference type="PROSITE" id="PS50255"/>
    </source>
</evidence>
<feature type="domain" description="Cytochrome b5 heme-binding" evidence="13">
    <location>
        <begin position="107"/>
        <end position="183"/>
    </location>
</feature>
<keyword evidence="6" id="KW-0479">Metal-binding</keyword>
<proteinExistence type="inferred from homology"/>
<dbReference type="SUPFAM" id="SSF55856">
    <property type="entry name" value="Cytochrome b5-like heme/steroid binding domain"/>
    <property type="match status" value="1"/>
</dbReference>
<evidence type="ECO:0000256" key="11">
    <source>
        <dbReference type="ARBA" id="ARBA00023136"/>
    </source>
</evidence>
<dbReference type="InterPro" id="IPR001199">
    <property type="entry name" value="Cyt_B5-like_heme/steroid-bd"/>
</dbReference>
<comment type="similarity">
    <text evidence="3">Belongs to the fatty acid desaturase type 1 family.</text>
</comment>
<dbReference type="SMART" id="SM01117">
    <property type="entry name" value="Cyt-b5"/>
    <property type="match status" value="1"/>
</dbReference>
<dbReference type="Pfam" id="PF00487">
    <property type="entry name" value="FA_desaturase"/>
    <property type="match status" value="1"/>
</dbReference>
<evidence type="ECO:0000256" key="12">
    <source>
        <dbReference type="SAM" id="Phobius"/>
    </source>
</evidence>
<protein>
    <submittedName>
        <fullName evidence="14">Bifunctional delta 6-fatty acyl acetylenase/desaturase</fullName>
    </submittedName>
</protein>
<dbReference type="PRINTS" id="PR00363">
    <property type="entry name" value="CYTOCHROMEB5"/>
</dbReference>
<keyword evidence="7 12" id="KW-1133">Transmembrane helix</keyword>
<keyword evidence="15" id="KW-1185">Reference proteome</keyword>
<dbReference type="PROSITE" id="PS50255">
    <property type="entry name" value="CYTOCHROME_B5_2"/>
    <property type="match status" value="1"/>
</dbReference>
<sequence length="510" mass="58271">MATGPSSSTPWLYRFSVWVVILLGCLVSTVMARRANSKDTSGGNVQVALASATALLVGYWMTSPTKEETKTEYPAVNKDKTLIWREDEGISKLVPLHPRGAEDPTILKKYTMAEVAKRDSPAEAWIIIDERVYDITNFVAKHPGGELVLYNMAGKDCTDAFANYHQAAIYKKWLPPYLIGQVTDVPVYPHVQDFRDIRQELLRKGLFETNPVFYYKMYAWYATLFFSSLYLTLKCQSTAAHMLGAAFMGMFWQQLAGWGHDMGHSSITHNCQYDNFVGSTLGCAILGFGVGWWKRSHNTHHVVCNSIENDPDIQHMPLMAVTPEILKAPFWSTYHKKVVVADAAARFFVSYQHWFFPLLLAAGRFNLYALSWILPLTAHKQDAIVMHNIGMDTYHGNAYNDESDEWYKMQIKTTMNVDCYEWLDWFHIGLQFQTEHHLYPTLPRHNLRIARLMAQQVCKKHGIQYNETTFFQGVIKTVLHMRATALECRKGTFDYQASTSLIRDLLNANG</sequence>
<dbReference type="PANTHER" id="PTHR19353:SF30">
    <property type="entry name" value="DELTA 8-(E)-SPHINGOLIPID DESATURASE"/>
    <property type="match status" value="1"/>
</dbReference>
<evidence type="ECO:0000256" key="7">
    <source>
        <dbReference type="ARBA" id="ARBA00022989"/>
    </source>
</evidence>
<dbReference type="InterPro" id="IPR036400">
    <property type="entry name" value="Cyt_B5-like_heme/steroid_sf"/>
</dbReference>
<evidence type="ECO:0000256" key="10">
    <source>
        <dbReference type="ARBA" id="ARBA00023098"/>
    </source>
</evidence>
<comment type="subcellular location">
    <subcellularLocation>
        <location evidence="1">Membrane</location>
        <topology evidence="1">Multi-pass membrane protein</topology>
    </subcellularLocation>
</comment>
<dbReference type="InterPro" id="IPR012171">
    <property type="entry name" value="Fatty_acid_desaturase"/>
</dbReference>
<evidence type="ECO:0000256" key="2">
    <source>
        <dbReference type="ARBA" id="ARBA00005189"/>
    </source>
</evidence>
<dbReference type="EMBL" id="CAICTM010000540">
    <property type="protein sequence ID" value="CAB9512542.1"/>
    <property type="molecule type" value="Genomic_DNA"/>
</dbReference>
<dbReference type="OrthoDB" id="260519at2759"/>
<evidence type="ECO:0000256" key="8">
    <source>
        <dbReference type="ARBA" id="ARBA00023002"/>
    </source>
</evidence>
<dbReference type="GO" id="GO:0020037">
    <property type="term" value="F:heme binding"/>
    <property type="evidence" value="ECO:0007669"/>
    <property type="project" value="InterPro"/>
</dbReference>
<dbReference type="GO" id="GO:0046872">
    <property type="term" value="F:metal ion binding"/>
    <property type="evidence" value="ECO:0007669"/>
    <property type="project" value="UniProtKB-KW"/>
</dbReference>
<keyword evidence="11 12" id="KW-0472">Membrane</keyword>
<dbReference type="AlphaFoldDB" id="A0A9N8E121"/>
<evidence type="ECO:0000256" key="4">
    <source>
        <dbReference type="ARBA" id="ARBA00022617"/>
    </source>
</evidence>
<dbReference type="PANTHER" id="PTHR19353">
    <property type="entry name" value="FATTY ACID DESATURASE 2"/>
    <property type="match status" value="1"/>
</dbReference>
<name>A0A9N8E121_9STRA</name>
<dbReference type="GO" id="GO:0006629">
    <property type="term" value="P:lipid metabolic process"/>
    <property type="evidence" value="ECO:0007669"/>
    <property type="project" value="UniProtKB-KW"/>
</dbReference>
<keyword evidence="5 12" id="KW-0812">Transmembrane</keyword>
<organism evidence="14 15">
    <name type="scientific">Seminavis robusta</name>
    <dbReference type="NCBI Taxonomy" id="568900"/>
    <lineage>
        <taxon>Eukaryota</taxon>
        <taxon>Sar</taxon>
        <taxon>Stramenopiles</taxon>
        <taxon>Ochrophyta</taxon>
        <taxon>Bacillariophyta</taxon>
        <taxon>Bacillariophyceae</taxon>
        <taxon>Bacillariophycidae</taxon>
        <taxon>Naviculales</taxon>
        <taxon>Naviculaceae</taxon>
        <taxon>Seminavis</taxon>
    </lineage>
</organism>
<feature type="transmembrane region" description="Helical" evidence="12">
    <location>
        <begin position="12"/>
        <end position="32"/>
    </location>
</feature>
<keyword evidence="4" id="KW-0349">Heme</keyword>
<keyword evidence="10" id="KW-0443">Lipid metabolism</keyword>
<keyword evidence="9" id="KW-0408">Iron</keyword>